<feature type="transmembrane region" description="Helical" evidence="8">
    <location>
        <begin position="87"/>
        <end position="107"/>
    </location>
</feature>
<keyword evidence="7 8" id="KW-0472">Membrane</keyword>
<dbReference type="GO" id="GO:0016763">
    <property type="term" value="F:pentosyltransferase activity"/>
    <property type="evidence" value="ECO:0007669"/>
    <property type="project" value="TreeGrafter"/>
</dbReference>
<proteinExistence type="predicted"/>
<keyword evidence="3" id="KW-0328">Glycosyltransferase</keyword>
<evidence type="ECO:0000256" key="7">
    <source>
        <dbReference type="ARBA" id="ARBA00023136"/>
    </source>
</evidence>
<evidence type="ECO:0000256" key="1">
    <source>
        <dbReference type="ARBA" id="ARBA00004651"/>
    </source>
</evidence>
<gene>
    <name evidence="10" type="ORF">ENN51_01725</name>
</gene>
<dbReference type="EMBL" id="DSBX01000063">
    <property type="protein sequence ID" value="HDQ98996.1"/>
    <property type="molecule type" value="Genomic_DNA"/>
</dbReference>
<keyword evidence="5 8" id="KW-0812">Transmembrane</keyword>
<comment type="caution">
    <text evidence="10">The sequence shown here is derived from an EMBL/GenBank/DDBJ whole genome shotgun (WGS) entry which is preliminary data.</text>
</comment>
<protein>
    <recommendedName>
        <fullName evidence="9">Glycosyltransferase RgtA/B/C/D-like domain-containing protein</fullName>
    </recommendedName>
</protein>
<evidence type="ECO:0000256" key="3">
    <source>
        <dbReference type="ARBA" id="ARBA00022676"/>
    </source>
</evidence>
<evidence type="ECO:0000256" key="8">
    <source>
        <dbReference type="SAM" id="Phobius"/>
    </source>
</evidence>
<evidence type="ECO:0000256" key="5">
    <source>
        <dbReference type="ARBA" id="ARBA00022692"/>
    </source>
</evidence>
<accession>A0A7V0T4W4</accession>
<dbReference type="PANTHER" id="PTHR33908:SF3">
    <property type="entry name" value="UNDECAPRENYL PHOSPHATE-ALPHA-4-AMINO-4-DEOXY-L-ARABINOSE ARABINOSYL TRANSFERASE"/>
    <property type="match status" value="1"/>
</dbReference>
<feature type="transmembrane region" description="Helical" evidence="8">
    <location>
        <begin position="114"/>
        <end position="131"/>
    </location>
</feature>
<keyword evidence="6 8" id="KW-1133">Transmembrane helix</keyword>
<reference evidence="10" key="1">
    <citation type="journal article" date="2020" name="mSystems">
        <title>Genome- and Community-Level Interaction Insights into Carbon Utilization and Element Cycling Functions of Hydrothermarchaeota in Hydrothermal Sediment.</title>
        <authorList>
            <person name="Zhou Z."/>
            <person name="Liu Y."/>
            <person name="Xu W."/>
            <person name="Pan J."/>
            <person name="Luo Z.H."/>
            <person name="Li M."/>
        </authorList>
    </citation>
    <scope>NUCLEOTIDE SEQUENCE [LARGE SCALE GENOMIC DNA]</scope>
    <source>
        <strain evidence="10">SpSt-1182</strain>
    </source>
</reference>
<evidence type="ECO:0000256" key="2">
    <source>
        <dbReference type="ARBA" id="ARBA00022475"/>
    </source>
</evidence>
<comment type="subcellular location">
    <subcellularLocation>
        <location evidence="1">Cell membrane</location>
        <topology evidence="1">Multi-pass membrane protein</topology>
    </subcellularLocation>
</comment>
<name>A0A7V0T4W4_UNCW3</name>
<feature type="transmembrane region" description="Helical" evidence="8">
    <location>
        <begin position="137"/>
        <end position="158"/>
    </location>
</feature>
<dbReference type="InterPro" id="IPR050297">
    <property type="entry name" value="LipidA_mod_glycosyltrf_83"/>
</dbReference>
<feature type="non-terminal residue" evidence="10">
    <location>
        <position position="582"/>
    </location>
</feature>
<feature type="transmembrane region" description="Helical" evidence="8">
    <location>
        <begin position="304"/>
        <end position="324"/>
    </location>
</feature>
<dbReference type="InterPro" id="IPR038731">
    <property type="entry name" value="RgtA/B/C-like"/>
</dbReference>
<evidence type="ECO:0000313" key="10">
    <source>
        <dbReference type="EMBL" id="HDQ98996.1"/>
    </source>
</evidence>
<dbReference type="GO" id="GO:0010041">
    <property type="term" value="P:response to iron(III) ion"/>
    <property type="evidence" value="ECO:0007669"/>
    <property type="project" value="TreeGrafter"/>
</dbReference>
<feature type="domain" description="Glycosyltransferase RgtA/B/C/D-like" evidence="9">
    <location>
        <begin position="75"/>
        <end position="217"/>
    </location>
</feature>
<feature type="transmembrane region" description="Helical" evidence="8">
    <location>
        <begin position="20"/>
        <end position="39"/>
    </location>
</feature>
<dbReference type="GO" id="GO:0005886">
    <property type="term" value="C:plasma membrane"/>
    <property type="evidence" value="ECO:0007669"/>
    <property type="project" value="UniProtKB-SubCell"/>
</dbReference>
<keyword evidence="2" id="KW-1003">Cell membrane</keyword>
<dbReference type="Pfam" id="PF13231">
    <property type="entry name" value="PMT_2"/>
    <property type="match status" value="1"/>
</dbReference>
<feature type="transmembrane region" description="Helical" evidence="8">
    <location>
        <begin position="170"/>
        <end position="196"/>
    </location>
</feature>
<evidence type="ECO:0000256" key="4">
    <source>
        <dbReference type="ARBA" id="ARBA00022679"/>
    </source>
</evidence>
<keyword evidence="4" id="KW-0808">Transferase</keyword>
<dbReference type="AlphaFoldDB" id="A0A7V0T4W4"/>
<dbReference type="PANTHER" id="PTHR33908">
    <property type="entry name" value="MANNOSYLTRANSFERASE YKCB-RELATED"/>
    <property type="match status" value="1"/>
</dbReference>
<sequence>MTSDQRAATAPGRAGRLLPAAVVTAATLVFGSVSLIYPYGRDHGIYAWLAWAVRSGRVMYRDLFMGMAPLTVLVHALAQFFGRSMVVLRVVDLAWTLVTALLFFALVRRVSGRAWPSAAAGALYAFCYYQFGFWDTAQVDGFLNLPVVAALLVALPAFDSAARRRWFAAGCLLGVAFLFKYPAGVFLPGLAAFAFYRWSKARGVFGPGWLVAGFFLPVAVFLLVLTASGALGAYFEPVFRRALSYPALAHLGEGPFGRFLRMFAEYLRRPASAVPLVLGGTGLAAGLVRFARRKAGKVGRGSSSFSRLLVLSSAWLFLALVQVYAQGRFFPYHFLTLLPPLAVAAVAGLAPPQGPGCRTAVRAVSYLLLAVLAVGVVSVTPYRRSFADLARVAAGPATLADYWHLPRQGTQDFRLSEQLQVADYLRARTTPEARVLVWGADPLINYLARRRGVTRFGYHHPLVSAWGWNELRREFIAALAADPPAVIVVAGHDATPLVTGHELDSREALVAFTPLRALVVRDYELEARIARFAVLRRADSDRTPPALPPDRLETNLAEARAAIGGMNPASDRAVLWPGSWPG</sequence>
<dbReference type="GO" id="GO:0009103">
    <property type="term" value="P:lipopolysaccharide biosynthetic process"/>
    <property type="evidence" value="ECO:0007669"/>
    <property type="project" value="UniProtKB-ARBA"/>
</dbReference>
<evidence type="ECO:0000256" key="6">
    <source>
        <dbReference type="ARBA" id="ARBA00022989"/>
    </source>
</evidence>
<organism evidence="10">
    <name type="scientific">candidate division WOR-3 bacterium</name>
    <dbReference type="NCBI Taxonomy" id="2052148"/>
    <lineage>
        <taxon>Bacteria</taxon>
        <taxon>Bacteria division WOR-3</taxon>
    </lineage>
</organism>
<feature type="transmembrane region" description="Helical" evidence="8">
    <location>
        <begin position="60"/>
        <end position="81"/>
    </location>
</feature>
<feature type="transmembrane region" description="Helical" evidence="8">
    <location>
        <begin position="363"/>
        <end position="382"/>
    </location>
</feature>
<feature type="transmembrane region" description="Helical" evidence="8">
    <location>
        <begin position="208"/>
        <end position="235"/>
    </location>
</feature>
<evidence type="ECO:0000259" key="9">
    <source>
        <dbReference type="Pfam" id="PF13231"/>
    </source>
</evidence>
<feature type="transmembrane region" description="Helical" evidence="8">
    <location>
        <begin position="272"/>
        <end position="292"/>
    </location>
</feature>
<feature type="transmembrane region" description="Helical" evidence="8">
    <location>
        <begin position="330"/>
        <end position="351"/>
    </location>
</feature>
<dbReference type="Proteomes" id="UP000885672">
    <property type="component" value="Unassembled WGS sequence"/>
</dbReference>